<dbReference type="Proteomes" id="UP000218181">
    <property type="component" value="Unassembled WGS sequence"/>
</dbReference>
<dbReference type="EMBL" id="JXJU01000003">
    <property type="protein sequence ID" value="PCS00633.1"/>
    <property type="molecule type" value="Genomic_DNA"/>
</dbReference>
<keyword evidence="2" id="KW-1185">Reference proteome</keyword>
<organism evidence="1 2">
    <name type="scientific">Lactococcus fujiensis JCM 16395</name>
    <dbReference type="NCBI Taxonomy" id="1291764"/>
    <lineage>
        <taxon>Bacteria</taxon>
        <taxon>Bacillati</taxon>
        <taxon>Bacillota</taxon>
        <taxon>Bacilli</taxon>
        <taxon>Lactobacillales</taxon>
        <taxon>Streptococcaceae</taxon>
        <taxon>Lactococcus</taxon>
    </lineage>
</organism>
<protein>
    <submittedName>
        <fullName evidence="1">Uncharacterized protein</fullName>
    </submittedName>
</protein>
<gene>
    <name evidence="1" type="ORF">RT41_GL001015</name>
</gene>
<sequence>MRIILFCPIKQDLSYFTKLLDNMQAISVLDPFTHRFF</sequence>
<dbReference type="AlphaFoldDB" id="A0A2A5RMV4"/>
<proteinExistence type="predicted"/>
<reference evidence="1 2" key="1">
    <citation type="submission" date="2014-12" db="EMBL/GenBank/DDBJ databases">
        <title>Draft genome sequences of 10 type strains of Lactococcus.</title>
        <authorList>
            <person name="Sun Z."/>
            <person name="Zhong Z."/>
            <person name="Liu W."/>
            <person name="Zhang W."/>
            <person name="Zhang H."/>
        </authorList>
    </citation>
    <scope>NUCLEOTIDE SEQUENCE [LARGE SCALE GENOMIC DNA]</scope>
    <source>
        <strain evidence="1 2">JCM 16395</strain>
    </source>
</reference>
<evidence type="ECO:0000313" key="1">
    <source>
        <dbReference type="EMBL" id="PCS00633.1"/>
    </source>
</evidence>
<comment type="caution">
    <text evidence="1">The sequence shown here is derived from an EMBL/GenBank/DDBJ whole genome shotgun (WGS) entry which is preliminary data.</text>
</comment>
<name>A0A2A5RMV4_9LACT</name>
<accession>A0A2A5RMV4</accession>
<evidence type="ECO:0000313" key="2">
    <source>
        <dbReference type="Proteomes" id="UP000218181"/>
    </source>
</evidence>